<feature type="transmembrane region" description="Helical" evidence="2">
    <location>
        <begin position="177"/>
        <end position="195"/>
    </location>
</feature>
<feature type="transmembrane region" description="Helical" evidence="2">
    <location>
        <begin position="249"/>
        <end position="267"/>
    </location>
</feature>
<feature type="transmembrane region" description="Helical" evidence="2">
    <location>
        <begin position="433"/>
        <end position="452"/>
    </location>
</feature>
<feature type="transmembrane region" description="Helical" evidence="2">
    <location>
        <begin position="21"/>
        <end position="39"/>
    </location>
</feature>
<feature type="transmembrane region" description="Helical" evidence="2">
    <location>
        <begin position="370"/>
        <end position="390"/>
    </location>
</feature>
<accession>A0ABS3SED6</accession>
<feature type="transmembrane region" description="Helical" evidence="2">
    <location>
        <begin position="472"/>
        <end position="496"/>
    </location>
</feature>
<proteinExistence type="predicted"/>
<name>A0ABS3SED6_9CELL</name>
<evidence type="ECO:0000256" key="2">
    <source>
        <dbReference type="SAM" id="Phobius"/>
    </source>
</evidence>
<evidence type="ECO:0000313" key="3">
    <source>
        <dbReference type="EMBL" id="MBO3083849.1"/>
    </source>
</evidence>
<feature type="compositionally biased region" description="Acidic residues" evidence="1">
    <location>
        <begin position="503"/>
        <end position="513"/>
    </location>
</feature>
<feature type="transmembrane region" description="Helical" evidence="2">
    <location>
        <begin position="147"/>
        <end position="165"/>
    </location>
</feature>
<dbReference type="EMBL" id="JAGFBM010000001">
    <property type="protein sequence ID" value="MBO3083849.1"/>
    <property type="molecule type" value="Genomic_DNA"/>
</dbReference>
<dbReference type="RefSeq" id="WP_208288669.1">
    <property type="nucleotide sequence ID" value="NZ_CP074404.1"/>
</dbReference>
<sequence length="528" mass="56312">MQPAPTVEPHAIRLRAGGARPFWLAFGILFALTATWSLASPLASGPDENAHIVKAAGVVRGDLRGHSTPDNPGAGSVTVPYLYRFTLDYPACFAFRGAEPADCAPAMPEGDAAEVPTDTSTWVIRNNPLYYALVGTPTLLPPSTLNLYLMRLLSAAVCSAVLAWGFREVLALRRRPLVTVGVVAALTPMVVYLNSTVNPSALEISAAVTLWVCLLALVRAPDPTRLRSRAAGIAVVAVLLANTRGLSPVWVALIALTVVAVGPWSGVRAVLTDRRSWPWLAVVVLGTGAALAWTFSAGTLEAGGADHPELGFLSTANRTFFDTGDFLVASIGRFGWLDTSLPQLVYMVYTALIGLPTLLALSLARRRDQLAMLVVIGVAVLVPTFLHAWQARSVGYIWTARYSIPLFVGVVVVAGFIGRDAVRGLPRWVEQRLVSTLVPLLAVGQLIAFLVNLRRYTVGDGGSWRQILSGEWAPPVPSVLLLLVQVGALAAGTWALTRPQPDLEPDVDPDDGPDVTPDERQPEGAAAR</sequence>
<feature type="transmembrane region" description="Helical" evidence="2">
    <location>
        <begin position="402"/>
        <end position="421"/>
    </location>
</feature>
<keyword evidence="4" id="KW-1185">Reference proteome</keyword>
<feature type="transmembrane region" description="Helical" evidence="2">
    <location>
        <begin position="279"/>
        <end position="300"/>
    </location>
</feature>
<keyword evidence="2" id="KW-0472">Membrane</keyword>
<evidence type="ECO:0000256" key="1">
    <source>
        <dbReference type="SAM" id="MobiDB-lite"/>
    </source>
</evidence>
<comment type="caution">
    <text evidence="3">The sequence shown here is derived from an EMBL/GenBank/DDBJ whole genome shotgun (WGS) entry which is preliminary data.</text>
</comment>
<gene>
    <name evidence="3" type="ORF">J4035_04280</name>
</gene>
<dbReference type="InterPro" id="IPR018674">
    <property type="entry name" value="DUF2142_membrane"/>
</dbReference>
<dbReference type="Pfam" id="PF09913">
    <property type="entry name" value="DUF2142"/>
    <property type="match status" value="1"/>
</dbReference>
<feature type="transmembrane region" description="Helical" evidence="2">
    <location>
        <begin position="344"/>
        <end position="363"/>
    </location>
</feature>
<keyword evidence="2" id="KW-1133">Transmembrane helix</keyword>
<keyword evidence="2" id="KW-0812">Transmembrane</keyword>
<organism evidence="3 4">
    <name type="scientific">Cellulomonas fengjieae</name>
    <dbReference type="NCBI Taxonomy" id="2819978"/>
    <lineage>
        <taxon>Bacteria</taxon>
        <taxon>Bacillati</taxon>
        <taxon>Actinomycetota</taxon>
        <taxon>Actinomycetes</taxon>
        <taxon>Micrococcales</taxon>
        <taxon>Cellulomonadaceae</taxon>
        <taxon>Cellulomonas</taxon>
    </lineage>
</organism>
<evidence type="ECO:0000313" key="4">
    <source>
        <dbReference type="Proteomes" id="UP000678317"/>
    </source>
</evidence>
<feature type="region of interest" description="Disordered" evidence="1">
    <location>
        <begin position="497"/>
        <end position="528"/>
    </location>
</feature>
<dbReference type="Proteomes" id="UP000678317">
    <property type="component" value="Unassembled WGS sequence"/>
</dbReference>
<reference evidence="3 4" key="1">
    <citation type="submission" date="2021-03" db="EMBL/GenBank/DDBJ databases">
        <title>novel species in genus Cellulomonas.</title>
        <authorList>
            <person name="Zhang G."/>
        </authorList>
    </citation>
    <scope>NUCLEOTIDE SEQUENCE [LARGE SCALE GENOMIC DNA]</scope>
    <source>
        <strain evidence="4">zg-ZUI188</strain>
    </source>
</reference>
<protein>
    <submittedName>
        <fullName evidence="3">DUF2142 domain-containing protein</fullName>
    </submittedName>
</protein>